<name>A0A846MSZ7_9BACT</name>
<dbReference type="InterPro" id="IPR046525">
    <property type="entry name" value="DUF6702"/>
</dbReference>
<dbReference type="AlphaFoldDB" id="A0A846MSZ7"/>
<organism evidence="2 3">
    <name type="scientific">Thermonema lapsum</name>
    <dbReference type="NCBI Taxonomy" id="28195"/>
    <lineage>
        <taxon>Bacteria</taxon>
        <taxon>Pseudomonadati</taxon>
        <taxon>Bacteroidota</taxon>
        <taxon>Cytophagia</taxon>
        <taxon>Cytophagales</taxon>
        <taxon>Thermonemataceae</taxon>
        <taxon>Thermonema</taxon>
    </lineage>
</organism>
<comment type="caution">
    <text evidence="2">The sequence shown here is derived from an EMBL/GenBank/DDBJ whole genome shotgun (WGS) entry which is preliminary data.</text>
</comment>
<accession>A0A846MSZ7</accession>
<proteinExistence type="predicted"/>
<protein>
    <submittedName>
        <fullName evidence="2">Uncharacterized protein</fullName>
    </submittedName>
</protein>
<evidence type="ECO:0000256" key="1">
    <source>
        <dbReference type="SAM" id="SignalP"/>
    </source>
</evidence>
<keyword evidence="3" id="KW-1185">Reference proteome</keyword>
<dbReference type="Pfam" id="PF20420">
    <property type="entry name" value="DUF6702"/>
    <property type="match status" value="1"/>
</dbReference>
<reference evidence="2 3" key="1">
    <citation type="submission" date="2020-03" db="EMBL/GenBank/DDBJ databases">
        <title>Genomic Encyclopedia of Type Strains, Phase IV (KMG-IV): sequencing the most valuable type-strain genomes for metagenomic binning, comparative biology and taxonomic classification.</title>
        <authorList>
            <person name="Goeker M."/>
        </authorList>
    </citation>
    <scope>NUCLEOTIDE SEQUENCE [LARGE SCALE GENOMIC DNA]</scope>
    <source>
        <strain evidence="2 3">DSM 5718</strain>
    </source>
</reference>
<evidence type="ECO:0000313" key="3">
    <source>
        <dbReference type="Proteomes" id="UP000537126"/>
    </source>
</evidence>
<gene>
    <name evidence="2" type="ORF">FHS56_001880</name>
</gene>
<dbReference type="Proteomes" id="UP000537126">
    <property type="component" value="Unassembled WGS sequence"/>
</dbReference>
<dbReference type="RefSeq" id="WP_166919964.1">
    <property type="nucleotide sequence ID" value="NZ_JAASRN010000002.1"/>
</dbReference>
<keyword evidence="1" id="KW-0732">Signal</keyword>
<sequence>MRFIVSLATALCLFFSSFTLRHDFHASLADVRYNVESKHFEVALRVFTDDLEADLSKFTGKQIRYPKQGKDKSPDPFLVAYLKERFYPVYKGKPLNDIRYLGKENVVDVTWIYFEIPASDIRAEKLEWQYSVMLDLFDDQSNLLNIEYRGRKATLLFDRAHPRLPVEWK</sequence>
<dbReference type="EMBL" id="JAASRN010000002">
    <property type="protein sequence ID" value="NIK74367.1"/>
    <property type="molecule type" value="Genomic_DNA"/>
</dbReference>
<evidence type="ECO:0000313" key="2">
    <source>
        <dbReference type="EMBL" id="NIK74367.1"/>
    </source>
</evidence>
<feature type="signal peptide" evidence="1">
    <location>
        <begin position="1"/>
        <end position="21"/>
    </location>
</feature>
<feature type="chain" id="PRO_5033054732" evidence="1">
    <location>
        <begin position="22"/>
        <end position="169"/>
    </location>
</feature>